<evidence type="ECO:0000256" key="1">
    <source>
        <dbReference type="SAM" id="MobiDB-lite"/>
    </source>
</evidence>
<dbReference type="EMBL" id="JAINUF010000002">
    <property type="protein sequence ID" value="KAJ8375771.1"/>
    <property type="molecule type" value="Genomic_DNA"/>
</dbReference>
<protein>
    <recommendedName>
        <fullName evidence="2">DUF4806 domain-containing protein</fullName>
    </recommendedName>
</protein>
<evidence type="ECO:0000259" key="2">
    <source>
        <dbReference type="Pfam" id="PF16064"/>
    </source>
</evidence>
<dbReference type="PANTHER" id="PTHR34153">
    <property type="entry name" value="SI:CH211-262H13.3-RELATED-RELATED"/>
    <property type="match status" value="1"/>
</dbReference>
<accession>A0A9Q1G6A5</accession>
<organism evidence="3 4">
    <name type="scientific">Synaphobranchus kaupii</name>
    <name type="common">Kaup's arrowtooth eel</name>
    <dbReference type="NCBI Taxonomy" id="118154"/>
    <lineage>
        <taxon>Eukaryota</taxon>
        <taxon>Metazoa</taxon>
        <taxon>Chordata</taxon>
        <taxon>Craniata</taxon>
        <taxon>Vertebrata</taxon>
        <taxon>Euteleostomi</taxon>
        <taxon>Actinopterygii</taxon>
        <taxon>Neopterygii</taxon>
        <taxon>Teleostei</taxon>
        <taxon>Anguilliformes</taxon>
        <taxon>Synaphobranchidae</taxon>
        <taxon>Synaphobranchus</taxon>
    </lineage>
</organism>
<sequence>MFLIVVFAEEQKTSPVPKNWYKDGLCWWPPYNGANRIMKAIQANEGPNPDNGWKLYCARPIFEADTYEKVIGRWDEECFHSNLQIDGEPVLGKRIRKPVKLTSDDDDDDDDEETDIEKPPLQKSHPKKKKKLRSLPRSSKHRKAVCPVGGPVLPAGIGPHTQHLLVEDTPDLSQPVQQHTAAVGVTQRPVASCGSEPCGKSLLVEDTPELLQPVQQEHTVTVGVTPTPVRCIPLCCSRAERMILEELAQLKVQVQYLTTVVQSLAQGAEHEPLPHECEEETFPLHSLYELDSLEARLASEKELKNILISKLSSSGGKTIKKTVWRVCSRVFSPLLATELNWCGRGKKRGIQKTTLKDIVVQAKVPDAAQDYAAGEELSLNSSGLSLEGESDMVAKLVHAKNGLKKMNADLQETVDMTEDSNAILRSENSMLRNQIKG</sequence>
<feature type="compositionally biased region" description="Acidic residues" evidence="1">
    <location>
        <begin position="104"/>
        <end position="115"/>
    </location>
</feature>
<proteinExistence type="predicted"/>
<feature type="compositionally biased region" description="Basic residues" evidence="1">
    <location>
        <begin position="124"/>
        <end position="144"/>
    </location>
</feature>
<reference evidence="3" key="1">
    <citation type="journal article" date="2023" name="Science">
        <title>Genome structures resolve the early diversification of teleost fishes.</title>
        <authorList>
            <person name="Parey E."/>
            <person name="Louis A."/>
            <person name="Montfort J."/>
            <person name="Bouchez O."/>
            <person name="Roques C."/>
            <person name="Iampietro C."/>
            <person name="Lluch J."/>
            <person name="Castinel A."/>
            <person name="Donnadieu C."/>
            <person name="Desvignes T."/>
            <person name="Floi Bucao C."/>
            <person name="Jouanno E."/>
            <person name="Wen M."/>
            <person name="Mejri S."/>
            <person name="Dirks R."/>
            <person name="Jansen H."/>
            <person name="Henkel C."/>
            <person name="Chen W.J."/>
            <person name="Zahm M."/>
            <person name="Cabau C."/>
            <person name="Klopp C."/>
            <person name="Thompson A.W."/>
            <person name="Robinson-Rechavi M."/>
            <person name="Braasch I."/>
            <person name="Lecointre G."/>
            <person name="Bobe J."/>
            <person name="Postlethwait J.H."/>
            <person name="Berthelot C."/>
            <person name="Roest Crollius H."/>
            <person name="Guiguen Y."/>
        </authorList>
    </citation>
    <scope>NUCLEOTIDE SEQUENCE</scope>
    <source>
        <strain evidence="3">WJC10195</strain>
    </source>
</reference>
<evidence type="ECO:0000313" key="3">
    <source>
        <dbReference type="EMBL" id="KAJ8375771.1"/>
    </source>
</evidence>
<dbReference type="PANTHER" id="PTHR34153:SF2">
    <property type="entry name" value="SI:CH211-262H13.3-RELATED"/>
    <property type="match status" value="1"/>
</dbReference>
<dbReference type="Pfam" id="PF16064">
    <property type="entry name" value="DUF4806"/>
    <property type="match status" value="1"/>
</dbReference>
<feature type="domain" description="DUF4806" evidence="2">
    <location>
        <begin position="281"/>
        <end position="358"/>
    </location>
</feature>
<gene>
    <name evidence="3" type="ORF">SKAU_G00063510</name>
</gene>
<evidence type="ECO:0000313" key="4">
    <source>
        <dbReference type="Proteomes" id="UP001152622"/>
    </source>
</evidence>
<dbReference type="InterPro" id="IPR032071">
    <property type="entry name" value="DUF4806"/>
</dbReference>
<dbReference type="AlphaFoldDB" id="A0A9Q1G6A5"/>
<dbReference type="Proteomes" id="UP001152622">
    <property type="component" value="Chromosome 2"/>
</dbReference>
<feature type="region of interest" description="Disordered" evidence="1">
    <location>
        <begin position="100"/>
        <end position="145"/>
    </location>
</feature>
<dbReference type="OrthoDB" id="8958382at2759"/>
<keyword evidence="4" id="KW-1185">Reference proteome</keyword>
<name>A0A9Q1G6A5_SYNKA</name>
<comment type="caution">
    <text evidence="3">The sequence shown here is derived from an EMBL/GenBank/DDBJ whole genome shotgun (WGS) entry which is preliminary data.</text>
</comment>